<name>A0AA38N4M7_9AGAR</name>
<evidence type="ECO:0000313" key="2">
    <source>
        <dbReference type="Proteomes" id="UP001176059"/>
    </source>
</evidence>
<dbReference type="AlphaFoldDB" id="A0AA38N4M7"/>
<gene>
    <name evidence="1" type="ORF">DFJ43DRAFT_1221360</name>
</gene>
<feature type="non-terminal residue" evidence="1">
    <location>
        <position position="80"/>
    </location>
</feature>
<reference evidence="1" key="1">
    <citation type="submission" date="2022-08" db="EMBL/GenBank/DDBJ databases">
        <authorList>
            <consortium name="DOE Joint Genome Institute"/>
            <person name="Min B."/>
            <person name="Sierra-Patev S."/>
            <person name="Naranjo-Ortiz M."/>
            <person name="Looney B."/>
            <person name="Konkel Z."/>
            <person name="Slot J.C."/>
            <person name="Sakamoto Y."/>
            <person name="Steenwyk J.L."/>
            <person name="Rokas A."/>
            <person name="Carro J."/>
            <person name="Camarero S."/>
            <person name="Ferreira P."/>
            <person name="Molpeceres G."/>
            <person name="Ruiz-duenas F.J."/>
            <person name="Serrano A."/>
            <person name="Henrissat B."/>
            <person name="Drula E."/>
            <person name="Hughes K.W."/>
            <person name="Mata J.L."/>
            <person name="Ishikawa N.K."/>
            <person name="Vargas-Isla R."/>
            <person name="Ushijima S."/>
            <person name="Smith C.A."/>
            <person name="Ahrendt S."/>
            <person name="Andreopoulos W."/>
            <person name="He G."/>
            <person name="LaButti K."/>
            <person name="Lipzen A."/>
            <person name="Ng V."/>
            <person name="Riley R."/>
            <person name="Sandor L."/>
            <person name="Barry K."/>
            <person name="Martinez A.T."/>
            <person name="Xiao Y."/>
            <person name="Gibbons J.G."/>
            <person name="Terashima K."/>
            <person name="Hibbett D.S."/>
            <person name="Grigoriev I.V."/>
        </authorList>
    </citation>
    <scope>NUCLEOTIDE SEQUENCE</scope>
    <source>
        <strain evidence="1">ET3784</strain>
    </source>
</reference>
<dbReference type="Proteomes" id="UP001176059">
    <property type="component" value="Unassembled WGS sequence"/>
</dbReference>
<comment type="caution">
    <text evidence="1">The sequence shown here is derived from an EMBL/GenBank/DDBJ whole genome shotgun (WGS) entry which is preliminary data.</text>
</comment>
<keyword evidence="2" id="KW-1185">Reference proteome</keyword>
<organism evidence="1 2">
    <name type="scientific">Lentinula guzmanii</name>
    <dbReference type="NCBI Taxonomy" id="2804957"/>
    <lineage>
        <taxon>Eukaryota</taxon>
        <taxon>Fungi</taxon>
        <taxon>Dikarya</taxon>
        <taxon>Basidiomycota</taxon>
        <taxon>Agaricomycotina</taxon>
        <taxon>Agaricomycetes</taxon>
        <taxon>Agaricomycetidae</taxon>
        <taxon>Agaricales</taxon>
        <taxon>Marasmiineae</taxon>
        <taxon>Omphalotaceae</taxon>
        <taxon>Lentinula</taxon>
    </lineage>
</organism>
<proteinExistence type="predicted"/>
<dbReference type="EMBL" id="JANVFO010000006">
    <property type="protein sequence ID" value="KAJ3736203.1"/>
    <property type="molecule type" value="Genomic_DNA"/>
</dbReference>
<evidence type="ECO:0000313" key="1">
    <source>
        <dbReference type="EMBL" id="KAJ3736203.1"/>
    </source>
</evidence>
<sequence>MRTLFLATRDYGDTPPGSVIGAFKQYSENVSKEETHPAVAKVDGSIFVRAAGMLMDYMGWTSYGQLEREDWDRSALGWDD</sequence>
<accession>A0AA38N4M7</accession>
<protein>
    <submittedName>
        <fullName evidence="1">Uncharacterized protein</fullName>
    </submittedName>
</protein>
<reference evidence="1" key="2">
    <citation type="journal article" date="2023" name="Proc. Natl. Acad. Sci. U.S.A.">
        <title>A global phylogenomic analysis of the shiitake genus Lentinula.</title>
        <authorList>
            <person name="Sierra-Patev S."/>
            <person name="Min B."/>
            <person name="Naranjo-Ortiz M."/>
            <person name="Looney B."/>
            <person name="Konkel Z."/>
            <person name="Slot J.C."/>
            <person name="Sakamoto Y."/>
            <person name="Steenwyk J.L."/>
            <person name="Rokas A."/>
            <person name="Carro J."/>
            <person name="Camarero S."/>
            <person name="Ferreira P."/>
            <person name="Molpeceres G."/>
            <person name="Ruiz-Duenas F.J."/>
            <person name="Serrano A."/>
            <person name="Henrissat B."/>
            <person name="Drula E."/>
            <person name="Hughes K.W."/>
            <person name="Mata J.L."/>
            <person name="Ishikawa N.K."/>
            <person name="Vargas-Isla R."/>
            <person name="Ushijima S."/>
            <person name="Smith C.A."/>
            <person name="Donoghue J."/>
            <person name="Ahrendt S."/>
            <person name="Andreopoulos W."/>
            <person name="He G."/>
            <person name="LaButti K."/>
            <person name="Lipzen A."/>
            <person name="Ng V."/>
            <person name="Riley R."/>
            <person name="Sandor L."/>
            <person name="Barry K."/>
            <person name="Martinez A.T."/>
            <person name="Xiao Y."/>
            <person name="Gibbons J.G."/>
            <person name="Terashima K."/>
            <person name="Grigoriev I.V."/>
            <person name="Hibbett D."/>
        </authorList>
    </citation>
    <scope>NUCLEOTIDE SEQUENCE</scope>
    <source>
        <strain evidence="1">ET3784</strain>
    </source>
</reference>